<keyword evidence="4" id="KW-0238">DNA-binding</keyword>
<dbReference type="EMBL" id="LR746279">
    <property type="protein sequence ID" value="CAA7409410.1"/>
    <property type="molecule type" value="Genomic_DNA"/>
</dbReference>
<evidence type="ECO:0000256" key="6">
    <source>
        <dbReference type="ARBA" id="ARBA00023242"/>
    </source>
</evidence>
<evidence type="ECO:0000256" key="5">
    <source>
        <dbReference type="ARBA" id="ARBA00023163"/>
    </source>
</evidence>
<keyword evidence="3" id="KW-0805">Transcription regulation</keyword>
<feature type="compositionally biased region" description="Basic and acidic residues" evidence="7">
    <location>
        <begin position="457"/>
        <end position="467"/>
    </location>
</feature>
<accession>A0A7I8LI06</accession>
<keyword evidence="5" id="KW-0804">Transcription</keyword>
<feature type="domain" description="WRKY" evidence="8">
    <location>
        <begin position="231"/>
        <end position="295"/>
    </location>
</feature>
<protein>
    <recommendedName>
        <fullName evidence="8">WRKY domain-containing protein</fullName>
    </recommendedName>
</protein>
<dbReference type="Proteomes" id="UP000663760">
    <property type="component" value="Chromosome 16"/>
</dbReference>
<feature type="region of interest" description="Disordered" evidence="7">
    <location>
        <begin position="197"/>
        <end position="244"/>
    </location>
</feature>
<feature type="region of interest" description="Disordered" evidence="7">
    <location>
        <begin position="285"/>
        <end position="390"/>
    </location>
</feature>
<feature type="region of interest" description="Disordered" evidence="7">
    <location>
        <begin position="496"/>
        <end position="564"/>
    </location>
</feature>
<dbReference type="SUPFAM" id="SSF118290">
    <property type="entry name" value="WRKY DNA-binding domain"/>
    <property type="match status" value="2"/>
</dbReference>
<evidence type="ECO:0000256" key="3">
    <source>
        <dbReference type="ARBA" id="ARBA00023015"/>
    </source>
</evidence>
<evidence type="ECO:0000256" key="4">
    <source>
        <dbReference type="ARBA" id="ARBA00023125"/>
    </source>
</evidence>
<dbReference type="InterPro" id="IPR044810">
    <property type="entry name" value="WRKY_plant"/>
</dbReference>
<evidence type="ECO:0000259" key="8">
    <source>
        <dbReference type="PROSITE" id="PS50811"/>
    </source>
</evidence>
<dbReference type="PROSITE" id="PS50811">
    <property type="entry name" value="WRKY"/>
    <property type="match status" value="2"/>
</dbReference>
<evidence type="ECO:0000313" key="9">
    <source>
        <dbReference type="EMBL" id="CAA7409410.1"/>
    </source>
</evidence>
<keyword evidence="6" id="KW-0539">Nucleus</keyword>
<dbReference type="AlphaFoldDB" id="A0A7I8LI06"/>
<dbReference type="SMART" id="SM00774">
    <property type="entry name" value="WRKY"/>
    <property type="match status" value="2"/>
</dbReference>
<feature type="compositionally biased region" description="Low complexity" evidence="7">
    <location>
        <begin position="85"/>
        <end position="103"/>
    </location>
</feature>
<feature type="compositionally biased region" description="Low complexity" evidence="7">
    <location>
        <begin position="57"/>
        <end position="76"/>
    </location>
</feature>
<evidence type="ECO:0000313" key="10">
    <source>
        <dbReference type="Proteomes" id="UP000663760"/>
    </source>
</evidence>
<dbReference type="PANTHER" id="PTHR31221:SF193">
    <property type="entry name" value="WRKY TRANSCRIPTION FACTOR PROTEIN 1-RELATED"/>
    <property type="match status" value="1"/>
</dbReference>
<organism evidence="9 10">
    <name type="scientific">Spirodela intermedia</name>
    <name type="common">Intermediate duckweed</name>
    <dbReference type="NCBI Taxonomy" id="51605"/>
    <lineage>
        <taxon>Eukaryota</taxon>
        <taxon>Viridiplantae</taxon>
        <taxon>Streptophyta</taxon>
        <taxon>Embryophyta</taxon>
        <taxon>Tracheophyta</taxon>
        <taxon>Spermatophyta</taxon>
        <taxon>Magnoliopsida</taxon>
        <taxon>Liliopsida</taxon>
        <taxon>Araceae</taxon>
        <taxon>Lemnoideae</taxon>
        <taxon>Spirodela</taxon>
    </lineage>
</organism>
<feature type="region of interest" description="Disordered" evidence="7">
    <location>
        <begin position="457"/>
        <end position="480"/>
    </location>
</feature>
<dbReference type="PANTHER" id="PTHR31221">
    <property type="entry name" value="WRKY TRANSCRIPTION FACTOR PROTEIN 1-RELATED"/>
    <property type="match status" value="1"/>
</dbReference>
<dbReference type="GO" id="GO:0005634">
    <property type="term" value="C:nucleus"/>
    <property type="evidence" value="ECO:0007669"/>
    <property type="project" value="UniProtKB-SubCell"/>
</dbReference>
<feature type="compositionally biased region" description="Basic and acidic residues" evidence="7">
    <location>
        <begin position="370"/>
        <end position="381"/>
    </location>
</feature>
<reference evidence="9" key="1">
    <citation type="submission" date="2020-02" db="EMBL/GenBank/DDBJ databases">
        <authorList>
            <person name="Scholz U."/>
            <person name="Mascher M."/>
            <person name="Fiebig A."/>
        </authorList>
    </citation>
    <scope>NUCLEOTIDE SEQUENCE</scope>
</reference>
<evidence type="ECO:0000256" key="2">
    <source>
        <dbReference type="ARBA" id="ARBA00022737"/>
    </source>
</evidence>
<name>A0A7I8LI06_SPIIN</name>
<evidence type="ECO:0000256" key="7">
    <source>
        <dbReference type="SAM" id="MobiDB-lite"/>
    </source>
</evidence>
<keyword evidence="2" id="KW-0677">Repeat</keyword>
<feature type="compositionally biased region" description="Low complexity" evidence="7">
    <location>
        <begin position="118"/>
        <end position="135"/>
    </location>
</feature>
<dbReference type="InterPro" id="IPR036576">
    <property type="entry name" value="WRKY_dom_sf"/>
</dbReference>
<comment type="subcellular location">
    <subcellularLocation>
        <location evidence="1">Nucleus</location>
    </subcellularLocation>
</comment>
<feature type="compositionally biased region" description="Basic and acidic residues" evidence="7">
    <location>
        <begin position="204"/>
        <end position="225"/>
    </location>
</feature>
<feature type="compositionally biased region" description="Low complexity" evidence="7">
    <location>
        <begin position="471"/>
        <end position="480"/>
    </location>
</feature>
<proteinExistence type="predicted"/>
<dbReference type="FunFam" id="2.20.25.80:FF:000006">
    <property type="entry name" value="WRKY transcription factor"/>
    <property type="match status" value="2"/>
</dbReference>
<evidence type="ECO:0000256" key="1">
    <source>
        <dbReference type="ARBA" id="ARBA00004123"/>
    </source>
</evidence>
<dbReference type="Pfam" id="PF03106">
    <property type="entry name" value="WRKY"/>
    <property type="match status" value="2"/>
</dbReference>
<feature type="compositionally biased region" description="Low complexity" evidence="7">
    <location>
        <begin position="29"/>
        <end position="42"/>
    </location>
</feature>
<dbReference type="InterPro" id="IPR003657">
    <property type="entry name" value="WRKY_dom"/>
</dbReference>
<dbReference type="Gene3D" id="2.20.25.80">
    <property type="entry name" value="WRKY domain"/>
    <property type="match status" value="2"/>
</dbReference>
<dbReference type="GO" id="GO:0043565">
    <property type="term" value="F:sequence-specific DNA binding"/>
    <property type="evidence" value="ECO:0007669"/>
    <property type="project" value="InterPro"/>
</dbReference>
<feature type="region of interest" description="Disordered" evidence="7">
    <location>
        <begin position="1"/>
        <end position="135"/>
    </location>
</feature>
<feature type="domain" description="WRKY" evidence="8">
    <location>
        <begin position="402"/>
        <end position="467"/>
    </location>
</feature>
<sequence>MAEVPSSEALSLPERLELEGEKPLPPPASSASAAAAAAAVVARPKSESTPSSPVTCAPGSSPDPAASSPSSPSSPGKGVEVEVSAPETLAVPAAAADNSSASSDGGGDDSGERRSSSKRLPAAAAPALVNSSAATPVVSVPVDAVRLPVVAVPCFIAPAALLEPSGFPSQFAMAQQAVLATVTAQAQMQLQTGYAAPISPAPASEEKPPAASQEGDREQRSDQKTESVQNAPMKSSGDGFNWRKYGQKQVKGSESSRSYYKCTYASCSAKKKVEHRQDGHVLEVIYRGGHNHHPPQKARFSKERRSLPGAPSADHESSAPANGKAGRAEPSPLKADPNADGDGGLKRVHCSSDCEADADVKARGSLGEEPDLKRRLLERPKASPSPVFKTVKEPKIIRQTTSESGSLSDGYRWRKYGQKIVKGNPNPRSYYRCTQLGCPARKHVEKDSTDERAVIINYEGKHNHDLPPPKTATAAAGHPPPAADLLVAAAAAIEAGDRAARPASPGTAGSGAGDGSLESAQTLLSIGFGPAAEGDDGRGSWDGGAARPLFDKHRPGAAVSVQNS</sequence>
<dbReference type="GO" id="GO:0003700">
    <property type="term" value="F:DNA-binding transcription factor activity"/>
    <property type="evidence" value="ECO:0007669"/>
    <property type="project" value="InterPro"/>
</dbReference>
<dbReference type="OrthoDB" id="764896at2759"/>
<gene>
    <name evidence="9" type="ORF">SI8410_16020088</name>
</gene>
<keyword evidence="10" id="KW-1185">Reference proteome</keyword>